<dbReference type="InterPro" id="IPR051681">
    <property type="entry name" value="Ser/Thr_Kinases-Pseudokinases"/>
</dbReference>
<feature type="compositionally biased region" description="Basic and acidic residues" evidence="5">
    <location>
        <begin position="691"/>
        <end position="700"/>
    </location>
</feature>
<keyword evidence="1" id="KW-0808">Transferase</keyword>
<dbReference type="Gene3D" id="3.30.200.20">
    <property type="entry name" value="Phosphorylase Kinase, domain 1"/>
    <property type="match status" value="1"/>
</dbReference>
<dbReference type="AlphaFoldDB" id="A0A0F9GTD3"/>
<dbReference type="SUPFAM" id="SSF56112">
    <property type="entry name" value="Protein kinase-like (PK-like)"/>
    <property type="match status" value="1"/>
</dbReference>
<evidence type="ECO:0000256" key="1">
    <source>
        <dbReference type="ARBA" id="ARBA00022679"/>
    </source>
</evidence>
<keyword evidence="4" id="KW-0067">ATP-binding</keyword>
<dbReference type="EMBL" id="LAZR01017029">
    <property type="protein sequence ID" value="KKM02085.1"/>
    <property type="molecule type" value="Genomic_DNA"/>
</dbReference>
<proteinExistence type="predicted"/>
<organism evidence="7">
    <name type="scientific">marine sediment metagenome</name>
    <dbReference type="NCBI Taxonomy" id="412755"/>
    <lineage>
        <taxon>unclassified sequences</taxon>
        <taxon>metagenomes</taxon>
        <taxon>ecological metagenomes</taxon>
    </lineage>
</organism>
<dbReference type="SUPFAM" id="SSF51126">
    <property type="entry name" value="Pectin lyase-like"/>
    <property type="match status" value="1"/>
</dbReference>
<evidence type="ECO:0000256" key="2">
    <source>
        <dbReference type="ARBA" id="ARBA00022741"/>
    </source>
</evidence>
<sequence>MDREVAEKLIKKFLPNFKVSGELGKGSFGAVYKIEDELKERAAKIIPLNAMAGVESGSVVSADSKLERDFRHIVESYERIACDEIVTVYDFYMDKSENKGAAHALVIMEIYPMALDNYVIGHYEKTGGPLAMMVASKVIEKVALMIGNLYSKKGFLFEDFKPDNILIKESLGDLKVVVGDIGGLKNVVSIGLTGSQVTPTYCAPEVLRKGQVPEIRSIMYSFALLAFFILEGHLPFEDQRFATRIDMVKDKGLPFSRAEIPDLLKQVLAKCVAFEANDRFTSFDDIIMALRGQIPVQAAAPEEFGGATINVGGGAQGGTPIPAPGGAHTAGNDAFSAGTITVGATAGTTGTAGTATPAAPQPAHTQPPVLNSSAGTATVSPAAARTGLRSRPRKSGSGGLGSVSISEEKDLISSIEKEIKGFRIKKGETVKINNENCRVVGNIFVESNAILSITNSKLFFAENTGIISLGAIRARDSLFSAIDGARKWNNITIYSTPRSGINMFDSCKFHFGRGINGKYLKDTFNITRPAIHDKGFYGGGLFIAGGTDKTLKLKQNSFFKCSAHEGGGIYFHKSLSPVESCLFDKCSATGSGGGMAAFESNQVINHSNFSNCSSGKNGGGLHLHSSNVSMESTFFKACMSKYNGGGIACTSSSPTIKNCRFELCRSMKTGGGIFADPKSKPQASFPSFSKCKPDDTNFKT</sequence>
<gene>
    <name evidence="7" type="ORF">LCGC14_1787960</name>
</gene>
<protein>
    <recommendedName>
        <fullName evidence="6">Protein kinase domain-containing protein</fullName>
    </recommendedName>
</protein>
<keyword evidence="2" id="KW-0547">Nucleotide-binding</keyword>
<feature type="compositionally biased region" description="Low complexity" evidence="5">
    <location>
        <begin position="348"/>
        <end position="368"/>
    </location>
</feature>
<feature type="domain" description="Protein kinase" evidence="6">
    <location>
        <begin position="17"/>
        <end position="291"/>
    </location>
</feature>
<dbReference type="Pfam" id="PF00069">
    <property type="entry name" value="Pkinase"/>
    <property type="match status" value="1"/>
</dbReference>
<dbReference type="PANTHER" id="PTHR44329">
    <property type="entry name" value="SERINE/THREONINE-PROTEIN KINASE TNNI3K-RELATED"/>
    <property type="match status" value="1"/>
</dbReference>
<reference evidence="7" key="1">
    <citation type="journal article" date="2015" name="Nature">
        <title>Complex archaea that bridge the gap between prokaryotes and eukaryotes.</title>
        <authorList>
            <person name="Spang A."/>
            <person name="Saw J.H."/>
            <person name="Jorgensen S.L."/>
            <person name="Zaremba-Niedzwiedzka K."/>
            <person name="Martijn J."/>
            <person name="Lind A.E."/>
            <person name="van Eijk R."/>
            <person name="Schleper C."/>
            <person name="Guy L."/>
            <person name="Ettema T.J."/>
        </authorList>
    </citation>
    <scope>NUCLEOTIDE SEQUENCE</scope>
</reference>
<dbReference type="GO" id="GO:0005524">
    <property type="term" value="F:ATP binding"/>
    <property type="evidence" value="ECO:0007669"/>
    <property type="project" value="UniProtKB-KW"/>
</dbReference>
<feature type="compositionally biased region" description="Polar residues" evidence="5">
    <location>
        <begin position="369"/>
        <end position="379"/>
    </location>
</feature>
<name>A0A0F9GTD3_9ZZZZ</name>
<evidence type="ECO:0000256" key="4">
    <source>
        <dbReference type="ARBA" id="ARBA00022840"/>
    </source>
</evidence>
<keyword evidence="3" id="KW-0418">Kinase</keyword>
<dbReference type="PANTHER" id="PTHR44329:SF288">
    <property type="entry name" value="MITOGEN-ACTIVATED PROTEIN KINASE KINASE KINASE 20"/>
    <property type="match status" value="1"/>
</dbReference>
<dbReference type="InterPro" id="IPR000719">
    <property type="entry name" value="Prot_kinase_dom"/>
</dbReference>
<evidence type="ECO:0000259" key="6">
    <source>
        <dbReference type="PROSITE" id="PS50011"/>
    </source>
</evidence>
<feature type="region of interest" description="Disordered" evidence="5">
    <location>
        <begin position="348"/>
        <end position="403"/>
    </location>
</feature>
<evidence type="ECO:0000256" key="5">
    <source>
        <dbReference type="SAM" id="MobiDB-lite"/>
    </source>
</evidence>
<evidence type="ECO:0000313" key="7">
    <source>
        <dbReference type="EMBL" id="KKM02085.1"/>
    </source>
</evidence>
<comment type="caution">
    <text evidence="7">The sequence shown here is derived from an EMBL/GenBank/DDBJ whole genome shotgun (WGS) entry which is preliminary data.</text>
</comment>
<dbReference type="Gene3D" id="1.10.510.10">
    <property type="entry name" value="Transferase(Phosphotransferase) domain 1"/>
    <property type="match status" value="1"/>
</dbReference>
<dbReference type="InterPro" id="IPR011009">
    <property type="entry name" value="Kinase-like_dom_sf"/>
</dbReference>
<evidence type="ECO:0000256" key="3">
    <source>
        <dbReference type="ARBA" id="ARBA00022777"/>
    </source>
</evidence>
<dbReference type="InterPro" id="IPR017441">
    <property type="entry name" value="Protein_kinase_ATP_BS"/>
</dbReference>
<feature type="region of interest" description="Disordered" evidence="5">
    <location>
        <begin position="675"/>
        <end position="700"/>
    </location>
</feature>
<dbReference type="GO" id="GO:0004674">
    <property type="term" value="F:protein serine/threonine kinase activity"/>
    <property type="evidence" value="ECO:0007669"/>
    <property type="project" value="TreeGrafter"/>
</dbReference>
<dbReference type="PROSITE" id="PS00107">
    <property type="entry name" value="PROTEIN_KINASE_ATP"/>
    <property type="match status" value="1"/>
</dbReference>
<dbReference type="InterPro" id="IPR011050">
    <property type="entry name" value="Pectin_lyase_fold/virulence"/>
</dbReference>
<dbReference type="PROSITE" id="PS50011">
    <property type="entry name" value="PROTEIN_KINASE_DOM"/>
    <property type="match status" value="1"/>
</dbReference>
<dbReference type="SMART" id="SM00220">
    <property type="entry name" value="S_TKc"/>
    <property type="match status" value="1"/>
</dbReference>
<accession>A0A0F9GTD3</accession>